<evidence type="ECO:0000256" key="1">
    <source>
        <dbReference type="SAM" id="MobiDB-lite"/>
    </source>
</evidence>
<evidence type="ECO:0000313" key="4">
    <source>
        <dbReference type="Proteomes" id="UP000028534"/>
    </source>
</evidence>
<name>A0A084E6X3_SPHYA</name>
<evidence type="ECO:0000313" key="3">
    <source>
        <dbReference type="EMBL" id="KEZ13715.1"/>
    </source>
</evidence>
<dbReference type="AlphaFoldDB" id="A0A084E6X3"/>
<dbReference type="STRING" id="13690.AX777_01460"/>
<sequence>MQTGYHCKIAWLAGLVAMAPLPAIAQDAGSPAAPAITSGPPPAGGSDQDLALQLSNPVASLISVPFQENLDFGAGDDGIKSTLNIQPVVPISVGKDWNMIVRTIVPVVAQNSYQGPGTDAFGLGDITQSFFFSPKENKGIIWGVGPAILYPSATDRYLGGDKWGAGPTVVLLKQMGQNTVGFLGNHIWSIAGKDDRSDVSASFMQPFFSHTTSHATTYGINAEAAYDWKGKDWLIPVNLTVTQLTKVGDQAVQVGLGGKYYAVSPDGGPEWGIRMIFTLLFPKK</sequence>
<evidence type="ECO:0000256" key="2">
    <source>
        <dbReference type="SAM" id="SignalP"/>
    </source>
</evidence>
<gene>
    <name evidence="3" type="ORF">CP98_04974</name>
</gene>
<keyword evidence="2" id="KW-0732">Signal</keyword>
<dbReference type="RefSeq" id="WP_037522756.1">
    <property type="nucleotide sequence ID" value="NZ_JGVR01000056.1"/>
</dbReference>
<dbReference type="PATRIC" id="fig|13690.10.peg.5141"/>
<proteinExistence type="predicted"/>
<feature type="signal peptide" evidence="2">
    <location>
        <begin position="1"/>
        <end position="25"/>
    </location>
</feature>
<dbReference type="Proteomes" id="UP000028534">
    <property type="component" value="Unassembled WGS sequence"/>
</dbReference>
<feature type="region of interest" description="Disordered" evidence="1">
    <location>
        <begin position="29"/>
        <end position="48"/>
    </location>
</feature>
<protein>
    <recommendedName>
        <fullName evidence="5">Transporter</fullName>
    </recommendedName>
</protein>
<dbReference type="EMBL" id="JGVR01000056">
    <property type="protein sequence ID" value="KEZ13715.1"/>
    <property type="molecule type" value="Genomic_DNA"/>
</dbReference>
<reference evidence="3 4" key="1">
    <citation type="submission" date="2014-03" db="EMBL/GenBank/DDBJ databases">
        <title>Genome sequence of Sphingobium yanoikuyae B1.</title>
        <authorList>
            <person name="Gan H.M."/>
            <person name="Gan H.Y."/>
            <person name="Savka M.A."/>
        </authorList>
    </citation>
    <scope>NUCLEOTIDE SEQUENCE [LARGE SCALE GENOMIC DNA]</scope>
    <source>
        <strain evidence="3 4">B1</strain>
    </source>
</reference>
<evidence type="ECO:0008006" key="5">
    <source>
        <dbReference type="Google" id="ProtNLM"/>
    </source>
</evidence>
<comment type="caution">
    <text evidence="3">The sequence shown here is derived from an EMBL/GenBank/DDBJ whole genome shotgun (WGS) entry which is preliminary data.</text>
</comment>
<accession>A0A084E6X3</accession>
<organism evidence="3 4">
    <name type="scientific">Sphingobium yanoikuyae</name>
    <name type="common">Sphingomonas yanoikuyae</name>
    <dbReference type="NCBI Taxonomy" id="13690"/>
    <lineage>
        <taxon>Bacteria</taxon>
        <taxon>Pseudomonadati</taxon>
        <taxon>Pseudomonadota</taxon>
        <taxon>Alphaproteobacteria</taxon>
        <taxon>Sphingomonadales</taxon>
        <taxon>Sphingomonadaceae</taxon>
        <taxon>Sphingobium</taxon>
    </lineage>
</organism>
<dbReference type="eggNOG" id="COG3637">
    <property type="taxonomic scope" value="Bacteria"/>
</dbReference>
<feature type="chain" id="PRO_5001774087" description="Transporter" evidence="2">
    <location>
        <begin position="26"/>
        <end position="284"/>
    </location>
</feature>